<dbReference type="AlphaFoldDB" id="A0A5J4TGT4"/>
<feature type="non-terminal residue" evidence="1">
    <location>
        <position position="1"/>
    </location>
</feature>
<comment type="caution">
    <text evidence="1">The sequence shown here is derived from an EMBL/GenBank/DDBJ whole genome shotgun (WGS) entry which is preliminary data.</text>
</comment>
<organism evidence="1 2">
    <name type="scientific">Streblomastix strix</name>
    <dbReference type="NCBI Taxonomy" id="222440"/>
    <lineage>
        <taxon>Eukaryota</taxon>
        <taxon>Metamonada</taxon>
        <taxon>Preaxostyla</taxon>
        <taxon>Oxymonadida</taxon>
        <taxon>Streblomastigidae</taxon>
        <taxon>Streblomastix</taxon>
    </lineage>
</organism>
<reference evidence="1 2" key="1">
    <citation type="submission" date="2019-03" db="EMBL/GenBank/DDBJ databases">
        <title>Single cell metagenomics reveals metabolic interactions within the superorganism composed of flagellate Streblomastix strix and complex community of Bacteroidetes bacteria on its surface.</title>
        <authorList>
            <person name="Treitli S.C."/>
            <person name="Kolisko M."/>
            <person name="Husnik F."/>
            <person name="Keeling P."/>
            <person name="Hampl V."/>
        </authorList>
    </citation>
    <scope>NUCLEOTIDE SEQUENCE [LARGE SCALE GENOMIC DNA]</scope>
    <source>
        <strain evidence="1">ST1C</strain>
    </source>
</reference>
<sequence>KPDIVFLRNRDEVAYDTYTVRIVNIEGKPNTEKFPTNSISQIKDAKFDKLDVVELMKMQRHLIPEAYTSLNPMVCGQMFDCFVDQDVIAAPSDLYHSLTFENQSINESTDDNYEKIGAGIIERENIFYNTKLFRGSKATKVYYPNKYMLAWKMATDDSFMRGYNSSKMGARTNIQVTLQGSLTPGINENSLINPGENQNSHQLFCATRSYPIPKTAQITPLMHYLCDAIVRVTFDDAPDPQVLTLEVIGEIGGTMVRAG</sequence>
<gene>
    <name evidence="1" type="ORF">EZS28_047543</name>
</gene>
<dbReference type="EMBL" id="SNRW01032184">
    <property type="protein sequence ID" value="KAA6356930.1"/>
    <property type="molecule type" value="Genomic_DNA"/>
</dbReference>
<proteinExistence type="predicted"/>
<accession>A0A5J4TGT4</accession>
<protein>
    <submittedName>
        <fullName evidence="1">Uncharacterized protein</fullName>
    </submittedName>
</protein>
<name>A0A5J4TGT4_9EUKA</name>
<evidence type="ECO:0000313" key="2">
    <source>
        <dbReference type="Proteomes" id="UP000324800"/>
    </source>
</evidence>
<evidence type="ECO:0000313" key="1">
    <source>
        <dbReference type="EMBL" id="KAA6356930.1"/>
    </source>
</evidence>
<dbReference type="Proteomes" id="UP000324800">
    <property type="component" value="Unassembled WGS sequence"/>
</dbReference>